<reference evidence="3" key="1">
    <citation type="submission" date="2020-07" db="EMBL/GenBank/DDBJ databases">
        <authorList>
            <person name="Tarantini F.S."/>
            <person name="Hong K.W."/>
            <person name="Chan K.G."/>
        </authorList>
    </citation>
    <scope>NUCLEOTIDE SEQUENCE</scope>
    <source>
        <strain evidence="3">32-07</strain>
    </source>
</reference>
<evidence type="ECO:0000313" key="3">
    <source>
        <dbReference type="EMBL" id="QXJ21270.1"/>
    </source>
</evidence>
<feature type="transmembrane region" description="Helical" evidence="2">
    <location>
        <begin position="349"/>
        <end position="370"/>
    </location>
</feature>
<keyword evidence="4" id="KW-1185">Reference proteome</keyword>
<evidence type="ECO:0000313" key="4">
    <source>
        <dbReference type="Proteomes" id="UP001049518"/>
    </source>
</evidence>
<dbReference type="Proteomes" id="UP001049518">
    <property type="component" value="Chromosome"/>
</dbReference>
<accession>A0ABX8QRH3</accession>
<sequence length="699" mass="72387">MNVESVVSMLDQIHAVLRESGLAGDVLHSFAQVADALRYKLQDNIAEINKVVRFETMTASGEVRELIRIVDVFVRKAGEVDLHIEHKTGSLDKAFPSVATAIREGNMQLRNDLLIAGGGAARNVWKFSGEPIENSMALLQRRLTGWTDHLREEFGFSEAKIKRAVENLRIEDTFGTAIEFTWSPQGPIARKALDAASHSPDFGPAMAVLFGASGKLADAAHDAATGASFTGAEETFEKKIEDSVAAALDEAGANASAHAAKSLGEKVTSGVNALGTALTAVPQFYDSVTKLGEAWNKPLTSTKDYMDLLAAGGGVVGQAGQVLQAFTGITEIAAAAQAVFNAVMALNPVVLVVIAVVALIAVIALLIVYWDQVKAALRDNPWLAVIAVMLGVVGIIIVIIAYWDEIKLAVLVAANFVSIQAQRIGQYILGIGTIAGQVWGWITATAENAGIGVVNAFITAGTAVQNFFIGVINTLLEAYNAFADSAVGRLAGLDRAALIPKIDVQSRLLPPKEVPTIDVAAAFTPKQVTGGLEEQITAQEAAVAKGRKEDEERRAKQAAAPPAGAQPAAPAPPGLPGAPGVPAPPGAAPGGAPGTGPAGPPPIPAALPGVAAVPGVPGAAGLPGRPALPAVPAAPPAAGPADQSIRVEGGITVNVNAERLEADATRLLSDEIIRAIQERLGALRSEQDFRTGNRAAAPA</sequence>
<feature type="compositionally biased region" description="Low complexity" evidence="1">
    <location>
        <begin position="558"/>
        <end position="568"/>
    </location>
</feature>
<dbReference type="RefSeq" id="WP_231334413.1">
    <property type="nucleotide sequence ID" value="NZ_CP059572.1"/>
</dbReference>
<evidence type="ECO:0000256" key="2">
    <source>
        <dbReference type="SAM" id="Phobius"/>
    </source>
</evidence>
<keyword evidence="2" id="KW-0812">Transmembrane</keyword>
<feature type="region of interest" description="Disordered" evidence="1">
    <location>
        <begin position="540"/>
        <end position="603"/>
    </location>
</feature>
<organism evidence="3 4">
    <name type="scientific">Actinomadura graeca</name>
    <dbReference type="NCBI Taxonomy" id="2750812"/>
    <lineage>
        <taxon>Bacteria</taxon>
        <taxon>Bacillati</taxon>
        <taxon>Actinomycetota</taxon>
        <taxon>Actinomycetes</taxon>
        <taxon>Streptosporangiales</taxon>
        <taxon>Thermomonosporaceae</taxon>
        <taxon>Actinomadura</taxon>
    </lineage>
</organism>
<proteinExistence type="predicted"/>
<gene>
    <name evidence="3" type="ORF">AGRA3207_002107</name>
</gene>
<protein>
    <recommendedName>
        <fullName evidence="5">Phage tail tape measure protein</fullName>
    </recommendedName>
</protein>
<dbReference type="EMBL" id="CP059572">
    <property type="protein sequence ID" value="QXJ21270.1"/>
    <property type="molecule type" value="Genomic_DNA"/>
</dbReference>
<keyword evidence="2" id="KW-0472">Membrane</keyword>
<evidence type="ECO:0008006" key="5">
    <source>
        <dbReference type="Google" id="ProtNLM"/>
    </source>
</evidence>
<name>A0ABX8QRH3_9ACTN</name>
<keyword evidence="2" id="KW-1133">Transmembrane helix</keyword>
<feature type="compositionally biased region" description="Pro residues" evidence="1">
    <location>
        <begin position="569"/>
        <end position="587"/>
    </location>
</feature>
<feature type="transmembrane region" description="Helical" evidence="2">
    <location>
        <begin position="382"/>
        <end position="403"/>
    </location>
</feature>
<feature type="compositionally biased region" description="Basic and acidic residues" evidence="1">
    <location>
        <begin position="546"/>
        <end position="555"/>
    </location>
</feature>
<feature type="compositionally biased region" description="Gly residues" evidence="1">
    <location>
        <begin position="588"/>
        <end position="597"/>
    </location>
</feature>
<evidence type="ECO:0000256" key="1">
    <source>
        <dbReference type="SAM" id="MobiDB-lite"/>
    </source>
</evidence>